<dbReference type="GO" id="GO:0000976">
    <property type="term" value="F:transcription cis-regulatory region binding"/>
    <property type="evidence" value="ECO:0007669"/>
    <property type="project" value="TreeGrafter"/>
</dbReference>
<dbReference type="InterPro" id="IPR006291">
    <property type="entry name" value="CusR-like"/>
</dbReference>
<evidence type="ECO:0000256" key="1">
    <source>
        <dbReference type="ARBA" id="ARBA00022539"/>
    </source>
</evidence>
<dbReference type="RefSeq" id="WP_026485306.1">
    <property type="nucleotide sequence ID" value="NZ_JAPKNB010000001.1"/>
</dbReference>
<dbReference type="FunFam" id="3.40.50.2300:FF:000001">
    <property type="entry name" value="DNA-binding response regulator PhoB"/>
    <property type="match status" value="1"/>
</dbReference>
<keyword evidence="3" id="KW-0902">Two-component regulatory system</keyword>
<dbReference type="CDD" id="cd17624">
    <property type="entry name" value="REC_OmpR_PmrA-like"/>
    <property type="match status" value="1"/>
</dbReference>
<accession>A0AAW5VKR5</accession>
<dbReference type="Gene3D" id="1.10.10.10">
    <property type="entry name" value="Winged helix-like DNA-binding domain superfamily/Winged helix DNA-binding domain"/>
    <property type="match status" value="1"/>
</dbReference>
<dbReference type="GO" id="GO:0000156">
    <property type="term" value="F:phosphorelay response regulator activity"/>
    <property type="evidence" value="ECO:0007669"/>
    <property type="project" value="TreeGrafter"/>
</dbReference>
<proteinExistence type="predicted"/>
<dbReference type="Proteomes" id="UP001208074">
    <property type="component" value="Unassembled WGS sequence"/>
</dbReference>
<keyword evidence="4" id="KW-0805">Transcription regulation</keyword>
<dbReference type="Pfam" id="PF00072">
    <property type="entry name" value="Response_reg"/>
    <property type="match status" value="1"/>
</dbReference>
<organism evidence="11 12">
    <name type="scientific">Alcaligenes phenolicus</name>
    <dbReference type="NCBI Taxonomy" id="232846"/>
    <lineage>
        <taxon>Bacteria</taxon>
        <taxon>Pseudomonadati</taxon>
        <taxon>Pseudomonadota</taxon>
        <taxon>Betaproteobacteria</taxon>
        <taxon>Burkholderiales</taxon>
        <taxon>Alcaligenaceae</taxon>
        <taxon>Alcaligenes</taxon>
    </lineage>
</organism>
<dbReference type="PANTHER" id="PTHR48111">
    <property type="entry name" value="REGULATOR OF RPOS"/>
    <property type="match status" value="1"/>
</dbReference>
<keyword evidence="5 8" id="KW-0238">DNA-binding</keyword>
<dbReference type="AlphaFoldDB" id="A0AAW5VKR5"/>
<dbReference type="SMART" id="SM00862">
    <property type="entry name" value="Trans_reg_C"/>
    <property type="match status" value="1"/>
</dbReference>
<name>A0AAW5VKR5_9BURK</name>
<dbReference type="EMBL" id="JAPKNB010000001">
    <property type="protein sequence ID" value="MCX5563748.1"/>
    <property type="molecule type" value="Genomic_DNA"/>
</dbReference>
<dbReference type="SUPFAM" id="SSF46894">
    <property type="entry name" value="C-terminal effector domain of the bipartite response regulators"/>
    <property type="match status" value="1"/>
</dbReference>
<evidence type="ECO:0000256" key="6">
    <source>
        <dbReference type="ARBA" id="ARBA00023163"/>
    </source>
</evidence>
<dbReference type="PANTHER" id="PTHR48111:SF76">
    <property type="entry name" value="TWO-COMPONENT RESPONSE REGULATOR"/>
    <property type="match status" value="1"/>
</dbReference>
<dbReference type="InterPro" id="IPR001789">
    <property type="entry name" value="Sig_transdc_resp-reg_receiver"/>
</dbReference>
<dbReference type="InterPro" id="IPR016032">
    <property type="entry name" value="Sig_transdc_resp-reg_C-effctor"/>
</dbReference>
<keyword evidence="1" id="KW-0104">Cadmium</keyword>
<dbReference type="GO" id="GO:0006355">
    <property type="term" value="P:regulation of DNA-templated transcription"/>
    <property type="evidence" value="ECO:0007669"/>
    <property type="project" value="InterPro"/>
</dbReference>
<protein>
    <submittedName>
        <fullName evidence="11">Heavy metal response regulator transcription factor</fullName>
    </submittedName>
</protein>
<feature type="domain" description="Response regulatory" evidence="9">
    <location>
        <begin position="2"/>
        <end position="115"/>
    </location>
</feature>
<evidence type="ECO:0000313" key="11">
    <source>
        <dbReference type="EMBL" id="MCX5563748.1"/>
    </source>
</evidence>
<keyword evidence="6" id="KW-0804">Transcription</keyword>
<evidence type="ECO:0000256" key="2">
    <source>
        <dbReference type="ARBA" id="ARBA00022553"/>
    </source>
</evidence>
<dbReference type="PROSITE" id="PS50110">
    <property type="entry name" value="RESPONSE_REGULATORY"/>
    <property type="match status" value="1"/>
</dbReference>
<feature type="DNA-binding region" description="OmpR/PhoB-type" evidence="8">
    <location>
        <begin position="127"/>
        <end position="225"/>
    </location>
</feature>
<dbReference type="Gene3D" id="6.10.250.690">
    <property type="match status" value="1"/>
</dbReference>
<dbReference type="InterPro" id="IPR011006">
    <property type="entry name" value="CheY-like_superfamily"/>
</dbReference>
<evidence type="ECO:0000259" key="10">
    <source>
        <dbReference type="PROSITE" id="PS51755"/>
    </source>
</evidence>
<comment type="caution">
    <text evidence="11">The sequence shown here is derived from an EMBL/GenBank/DDBJ whole genome shotgun (WGS) entry which is preliminary data.</text>
</comment>
<keyword evidence="2 7" id="KW-0597">Phosphoprotein</keyword>
<dbReference type="InterPro" id="IPR001867">
    <property type="entry name" value="OmpR/PhoB-type_DNA-bd"/>
</dbReference>
<dbReference type="CDD" id="cd00383">
    <property type="entry name" value="trans_reg_C"/>
    <property type="match status" value="1"/>
</dbReference>
<reference evidence="11" key="1">
    <citation type="submission" date="2022-11" db="EMBL/GenBank/DDBJ databases">
        <title>Biodiversity and phylogenetic relationships of bacteria.</title>
        <authorList>
            <person name="Machado R.A.R."/>
            <person name="Bhat A."/>
            <person name="Loulou A."/>
            <person name="Kallel S."/>
        </authorList>
    </citation>
    <scope>NUCLEOTIDE SEQUENCE</scope>
    <source>
        <strain evidence="11">DSM 16503</strain>
    </source>
</reference>
<dbReference type="InterPro" id="IPR036388">
    <property type="entry name" value="WH-like_DNA-bd_sf"/>
</dbReference>
<evidence type="ECO:0000256" key="5">
    <source>
        <dbReference type="ARBA" id="ARBA00023125"/>
    </source>
</evidence>
<evidence type="ECO:0000259" key="9">
    <source>
        <dbReference type="PROSITE" id="PS50110"/>
    </source>
</evidence>
<dbReference type="GO" id="GO:0005829">
    <property type="term" value="C:cytosol"/>
    <property type="evidence" value="ECO:0007669"/>
    <property type="project" value="TreeGrafter"/>
</dbReference>
<dbReference type="SMART" id="SM00448">
    <property type="entry name" value="REC"/>
    <property type="match status" value="1"/>
</dbReference>
<gene>
    <name evidence="11" type="ORF">OSH02_00040</name>
</gene>
<sequence length="239" mass="27432">MKILLIEDEKKLVETLRMSLTENGYITDIAMDGVSGLQLSSETQYDLIVLDIGLPDMDGFEVLRRIRQQDRVPVMILSARTSVEDRVRGLQQGADDYLLKPFALSEFQARVQALSRRTTSDELSMGQNVLRVHDLELDALRRRVSRSGRRIELTAKEFNLLTFLLRRHGEIVSRLVLAEQVWDMNFNSNTNVVEVAIRRLRAKIDDPFPVKLLHTVRGMGYTIEHRDSKIKRNEPALSS</sequence>
<dbReference type="Pfam" id="PF00486">
    <property type="entry name" value="Trans_reg_C"/>
    <property type="match status" value="1"/>
</dbReference>
<evidence type="ECO:0000256" key="3">
    <source>
        <dbReference type="ARBA" id="ARBA00023012"/>
    </source>
</evidence>
<evidence type="ECO:0000256" key="8">
    <source>
        <dbReference type="PROSITE-ProRule" id="PRU01091"/>
    </source>
</evidence>
<evidence type="ECO:0000256" key="7">
    <source>
        <dbReference type="PROSITE-ProRule" id="PRU00169"/>
    </source>
</evidence>
<dbReference type="FunFam" id="1.10.10.10:FF:000005">
    <property type="entry name" value="Two-component system response regulator"/>
    <property type="match status" value="1"/>
</dbReference>
<dbReference type="InterPro" id="IPR039420">
    <property type="entry name" value="WalR-like"/>
</dbReference>
<dbReference type="PROSITE" id="PS51755">
    <property type="entry name" value="OMPR_PHOB"/>
    <property type="match status" value="1"/>
</dbReference>
<dbReference type="Gene3D" id="3.40.50.2300">
    <property type="match status" value="1"/>
</dbReference>
<dbReference type="SUPFAM" id="SSF52172">
    <property type="entry name" value="CheY-like"/>
    <property type="match status" value="1"/>
</dbReference>
<evidence type="ECO:0000256" key="4">
    <source>
        <dbReference type="ARBA" id="ARBA00023015"/>
    </source>
</evidence>
<dbReference type="GO" id="GO:0032993">
    <property type="term" value="C:protein-DNA complex"/>
    <property type="evidence" value="ECO:0007669"/>
    <property type="project" value="TreeGrafter"/>
</dbReference>
<evidence type="ECO:0000313" key="12">
    <source>
        <dbReference type="Proteomes" id="UP001208074"/>
    </source>
</evidence>
<feature type="domain" description="OmpR/PhoB-type" evidence="10">
    <location>
        <begin position="127"/>
        <end position="225"/>
    </location>
</feature>
<dbReference type="NCBIfam" id="TIGR01387">
    <property type="entry name" value="cztR_silR_copR"/>
    <property type="match status" value="1"/>
</dbReference>
<feature type="modified residue" description="4-aspartylphosphate" evidence="7">
    <location>
        <position position="51"/>
    </location>
</feature>